<evidence type="ECO:0000256" key="1">
    <source>
        <dbReference type="SAM" id="MobiDB-lite"/>
    </source>
</evidence>
<reference evidence="3" key="1">
    <citation type="journal article" name="DNA Res.">
        <title>The physiological potential of anammox bacteria as revealed by their core genome structure.</title>
        <authorList>
            <person name="Okubo T."/>
            <person name="Toyoda A."/>
            <person name="Fukuhara K."/>
            <person name="Uchiyama I."/>
            <person name="Harigaya Y."/>
            <person name="Kuroiwa M."/>
            <person name="Suzuki T."/>
            <person name="Murakami Y."/>
            <person name="Suwa Y."/>
            <person name="Takami H."/>
        </authorList>
    </citation>
    <scope>NUCLEOTIDE SEQUENCE</scope>
    <source>
        <strain evidence="3">317325-2</strain>
    </source>
</reference>
<feature type="compositionally biased region" description="Basic and acidic residues" evidence="1">
    <location>
        <begin position="96"/>
        <end position="106"/>
    </location>
</feature>
<protein>
    <submittedName>
        <fullName evidence="3">Uncharacterized protein</fullName>
    </submittedName>
</protein>
<evidence type="ECO:0000256" key="2">
    <source>
        <dbReference type="SAM" id="Phobius"/>
    </source>
</evidence>
<gene>
    <name evidence="3" type="ORF">NPRO_24320</name>
</gene>
<organism evidence="3 4">
    <name type="scientific">Candidatus Nitrosymbiomonas proteolyticus</name>
    <dbReference type="NCBI Taxonomy" id="2608984"/>
    <lineage>
        <taxon>Bacteria</taxon>
        <taxon>Bacillati</taxon>
        <taxon>Armatimonadota</taxon>
        <taxon>Armatimonadota incertae sedis</taxon>
        <taxon>Candidatus Nitrosymbiomonas</taxon>
    </lineage>
</organism>
<keyword evidence="2" id="KW-0472">Membrane</keyword>
<dbReference type="Proteomes" id="UP000662873">
    <property type="component" value="Chromosome"/>
</dbReference>
<feature type="region of interest" description="Disordered" evidence="1">
    <location>
        <begin position="87"/>
        <end position="106"/>
    </location>
</feature>
<name>A0A809S6E8_9BACT</name>
<evidence type="ECO:0000313" key="4">
    <source>
        <dbReference type="Proteomes" id="UP000662873"/>
    </source>
</evidence>
<keyword evidence="2" id="KW-1133">Transmembrane helix</keyword>
<keyword evidence="2" id="KW-0812">Transmembrane</keyword>
<sequence length="106" mass="11344">MNDPMKELSRFYDACDEALPPAALGVQSALNRVRESLVGFLWAMGAGAAATAALIVVALYALPVSPNPNLAPLLEISAKRAGLDWPEETQYAEPTSKSKESEVWPS</sequence>
<proteinExistence type="predicted"/>
<dbReference type="EMBL" id="AP021858">
    <property type="protein sequence ID" value="BBO24837.1"/>
    <property type="molecule type" value="Genomic_DNA"/>
</dbReference>
<feature type="transmembrane region" description="Helical" evidence="2">
    <location>
        <begin position="37"/>
        <end position="62"/>
    </location>
</feature>
<accession>A0A809S6E8</accession>
<dbReference type="KEGG" id="npy:NPRO_24320"/>
<dbReference type="AlphaFoldDB" id="A0A809S6E8"/>
<evidence type="ECO:0000313" key="3">
    <source>
        <dbReference type="EMBL" id="BBO24837.1"/>
    </source>
</evidence>